<evidence type="ECO:0000313" key="3">
    <source>
        <dbReference type="EMBL" id="GLI67325.1"/>
    </source>
</evidence>
<dbReference type="InterPro" id="IPR036754">
    <property type="entry name" value="YbaK/aa-tRNA-synt-asso_dom_sf"/>
</dbReference>
<proteinExistence type="predicted"/>
<accession>A0ABQ5SCQ5</accession>
<feature type="region of interest" description="Disordered" evidence="1">
    <location>
        <begin position="58"/>
        <end position="86"/>
    </location>
</feature>
<gene>
    <name evidence="3" type="ORF">VaNZ11_011512</name>
</gene>
<organism evidence="3 4">
    <name type="scientific">Volvox africanus</name>
    <dbReference type="NCBI Taxonomy" id="51714"/>
    <lineage>
        <taxon>Eukaryota</taxon>
        <taxon>Viridiplantae</taxon>
        <taxon>Chlorophyta</taxon>
        <taxon>core chlorophytes</taxon>
        <taxon>Chlorophyceae</taxon>
        <taxon>CS clade</taxon>
        <taxon>Chlamydomonadales</taxon>
        <taxon>Volvocaceae</taxon>
        <taxon>Volvox</taxon>
    </lineage>
</organism>
<dbReference type="CDD" id="cd04332">
    <property type="entry name" value="YbaK_like"/>
    <property type="match status" value="1"/>
</dbReference>
<sequence length="276" mass="31456">MVDVNPLNTRFDAISSRLDELEKHAIFKAGLSARNLRERQIAILKRIDKLMQALRLDLSPATSPPPASTPSLRPRPTVTPDASPTQQRLEQELLDRGLSSFRFVRVPAEYYDRPLEFRRDCLGAASVNHLCKSIVMENTRAHESVTGWEDPRNSKYYCVIVQYTARLHADKLKVGVQELGGRKFGRQYYNMRLATEEVNDTLTGFSHNAVTPICMREQLPILMSHRIAKLQPGEFWLGAGEVDLKVGLNVDEFITAYQPFVLDCTYDSLNQLHQWV</sequence>
<evidence type="ECO:0000313" key="4">
    <source>
        <dbReference type="Proteomes" id="UP001165090"/>
    </source>
</evidence>
<dbReference type="Pfam" id="PF04073">
    <property type="entry name" value="tRNA_edit"/>
    <property type="match status" value="1"/>
</dbReference>
<feature type="domain" description="YbaK/aminoacyl-tRNA synthetase-associated" evidence="2">
    <location>
        <begin position="130"/>
        <end position="254"/>
    </location>
</feature>
<evidence type="ECO:0000259" key="2">
    <source>
        <dbReference type="Pfam" id="PF04073"/>
    </source>
</evidence>
<comment type="caution">
    <text evidence="3">The sequence shown here is derived from an EMBL/GenBank/DDBJ whole genome shotgun (WGS) entry which is preliminary data.</text>
</comment>
<dbReference type="Gene3D" id="3.90.960.10">
    <property type="entry name" value="YbaK/aminoacyl-tRNA synthetase-associated domain"/>
    <property type="match status" value="1"/>
</dbReference>
<dbReference type="InterPro" id="IPR007214">
    <property type="entry name" value="YbaK/aa-tRNA-synth-assoc-dom"/>
</dbReference>
<protein>
    <recommendedName>
        <fullName evidence="2">YbaK/aminoacyl-tRNA synthetase-associated domain-containing protein</fullName>
    </recommendedName>
</protein>
<keyword evidence="4" id="KW-1185">Reference proteome</keyword>
<dbReference type="PANTHER" id="PTHR30411">
    <property type="entry name" value="CYTOPLASMIC PROTEIN"/>
    <property type="match status" value="1"/>
</dbReference>
<dbReference type="Proteomes" id="UP001165090">
    <property type="component" value="Unassembled WGS sequence"/>
</dbReference>
<dbReference type="SUPFAM" id="SSF55826">
    <property type="entry name" value="YbaK/ProRS associated domain"/>
    <property type="match status" value="1"/>
</dbReference>
<name>A0ABQ5SCQ5_9CHLO</name>
<dbReference type="EMBL" id="BSDZ01000078">
    <property type="protein sequence ID" value="GLI67325.1"/>
    <property type="molecule type" value="Genomic_DNA"/>
</dbReference>
<dbReference type="PANTHER" id="PTHR30411:SF4">
    <property type="entry name" value="YBAK_AMINOACYL-TRNA SYNTHETASE-ASSOCIATED DOMAIN-CONTAINING PROTEIN"/>
    <property type="match status" value="1"/>
</dbReference>
<evidence type="ECO:0000256" key="1">
    <source>
        <dbReference type="SAM" id="MobiDB-lite"/>
    </source>
</evidence>
<reference evidence="3 4" key="1">
    <citation type="journal article" date="2023" name="IScience">
        <title>Expanded male sex-determining region conserved during the evolution of homothallism in the green alga Volvox.</title>
        <authorList>
            <person name="Yamamoto K."/>
            <person name="Matsuzaki R."/>
            <person name="Mahakham W."/>
            <person name="Heman W."/>
            <person name="Sekimoto H."/>
            <person name="Kawachi M."/>
            <person name="Minakuchi Y."/>
            <person name="Toyoda A."/>
            <person name="Nozaki H."/>
        </authorList>
    </citation>
    <scope>NUCLEOTIDE SEQUENCE [LARGE SCALE GENOMIC DNA]</scope>
    <source>
        <strain evidence="3 4">NIES-4468</strain>
    </source>
</reference>